<dbReference type="NCBIfam" id="TIGR00502">
    <property type="entry name" value="nagB"/>
    <property type="match status" value="1"/>
</dbReference>
<accession>A0AA43UCA4</accession>
<dbReference type="HAMAP" id="MF_01241">
    <property type="entry name" value="GlcN6P_deamin"/>
    <property type="match status" value="1"/>
</dbReference>
<dbReference type="PANTHER" id="PTHR11280">
    <property type="entry name" value="GLUCOSAMINE-6-PHOSPHATE ISOMERASE"/>
    <property type="match status" value="1"/>
</dbReference>
<dbReference type="FunFam" id="3.40.50.1360:FF:000003">
    <property type="entry name" value="Glucosamine-6-phosphate deaminase"/>
    <property type="match status" value="1"/>
</dbReference>
<feature type="active site" description="For ring-opening step" evidence="4">
    <location>
        <position position="128"/>
    </location>
</feature>
<dbReference type="EC" id="3.5.99.6" evidence="4"/>
<gene>
    <name evidence="4 6" type="primary">nagB</name>
    <name evidence="6" type="ORF">Q4F26_03290</name>
</gene>
<comment type="caution">
    <text evidence="4">Lacks conserved residue(s) required for the propagation of feature annotation.</text>
</comment>
<dbReference type="GO" id="GO:0006043">
    <property type="term" value="P:glucosamine catabolic process"/>
    <property type="evidence" value="ECO:0007669"/>
    <property type="project" value="TreeGrafter"/>
</dbReference>
<dbReference type="GO" id="GO:0042802">
    <property type="term" value="F:identical protein binding"/>
    <property type="evidence" value="ECO:0007669"/>
    <property type="project" value="TreeGrafter"/>
</dbReference>
<dbReference type="GO" id="GO:0005737">
    <property type="term" value="C:cytoplasm"/>
    <property type="evidence" value="ECO:0007669"/>
    <property type="project" value="TreeGrafter"/>
</dbReference>
<dbReference type="GO" id="GO:0005975">
    <property type="term" value="P:carbohydrate metabolic process"/>
    <property type="evidence" value="ECO:0007669"/>
    <property type="project" value="InterPro"/>
</dbReference>
<keyword evidence="2 4" id="KW-0378">Hydrolase</keyword>
<dbReference type="AlphaFoldDB" id="A0AA43UCA4"/>
<dbReference type="Pfam" id="PF01182">
    <property type="entry name" value="Glucosamine_iso"/>
    <property type="match status" value="1"/>
</dbReference>
<feature type="active site" description="Proton acceptor; for enolization step" evidence="4">
    <location>
        <position position="63"/>
    </location>
</feature>
<comment type="function">
    <text evidence="4">Catalyzes the reversible isomerization-deamination of glucosamine 6-phosphate (GlcN6P) to form fructose 6-phosphate (Fru6P) and ammonium ion.</text>
</comment>
<organism evidence="6 7">
    <name type="scientific">Atopococcus tabaci</name>
    <dbReference type="NCBI Taxonomy" id="269774"/>
    <lineage>
        <taxon>Bacteria</taxon>
        <taxon>Bacillati</taxon>
        <taxon>Bacillota</taxon>
        <taxon>Bacilli</taxon>
        <taxon>Lactobacillales</taxon>
        <taxon>Carnobacteriaceae</taxon>
        <taxon>Atopococcus</taxon>
    </lineage>
</organism>
<dbReference type="InterPro" id="IPR006148">
    <property type="entry name" value="Glc/Gal-6P_isomerase"/>
</dbReference>
<keyword evidence="3 4" id="KW-0119">Carbohydrate metabolism</keyword>
<evidence type="ECO:0000313" key="6">
    <source>
        <dbReference type="EMBL" id="MDO5457346.1"/>
    </source>
</evidence>
<dbReference type="SUPFAM" id="SSF100950">
    <property type="entry name" value="NagB/RpiA/CoA transferase-like"/>
    <property type="match status" value="1"/>
</dbReference>
<evidence type="ECO:0000256" key="2">
    <source>
        <dbReference type="ARBA" id="ARBA00022801"/>
    </source>
</evidence>
<evidence type="ECO:0000313" key="7">
    <source>
        <dbReference type="Proteomes" id="UP001171751"/>
    </source>
</evidence>
<comment type="pathway">
    <text evidence="4">Amino-sugar metabolism; N-acetylneuraminate degradation; D-fructose 6-phosphate from N-acetylneuraminate: step 5/5.</text>
</comment>
<evidence type="ECO:0000256" key="1">
    <source>
        <dbReference type="ARBA" id="ARBA00000644"/>
    </source>
</evidence>
<evidence type="ECO:0000256" key="3">
    <source>
        <dbReference type="ARBA" id="ARBA00023277"/>
    </source>
</evidence>
<feature type="active site" description="For ring-opening step" evidence="4">
    <location>
        <position position="135"/>
    </location>
</feature>
<dbReference type="InterPro" id="IPR004547">
    <property type="entry name" value="Glucosamine6P_isomerase"/>
</dbReference>
<evidence type="ECO:0000259" key="5">
    <source>
        <dbReference type="Pfam" id="PF01182"/>
    </source>
</evidence>
<protein>
    <recommendedName>
        <fullName evidence="4">Glucosamine-6-phosphate deaminase</fullName>
        <ecNumber evidence="4">3.5.99.6</ecNumber>
    </recommendedName>
    <alternativeName>
        <fullName evidence="4">GlcN6P deaminase</fullName>
        <shortName evidence="4">GNPDA</shortName>
    </alternativeName>
    <alternativeName>
        <fullName evidence="4">Glucosamine-6-phosphate isomerase</fullName>
    </alternativeName>
</protein>
<dbReference type="Gene3D" id="3.40.50.1360">
    <property type="match status" value="1"/>
</dbReference>
<proteinExistence type="inferred from homology"/>
<feature type="domain" description="Glucosamine/galactosamine-6-phosphate isomerase" evidence="5">
    <location>
        <begin position="14"/>
        <end position="216"/>
    </location>
</feature>
<dbReference type="CDD" id="cd01399">
    <property type="entry name" value="GlcN6P_deaminase"/>
    <property type="match status" value="1"/>
</dbReference>
<comment type="catalytic activity">
    <reaction evidence="1 4">
        <text>alpha-D-glucosamine 6-phosphate + H2O = beta-D-fructose 6-phosphate + NH4(+)</text>
        <dbReference type="Rhea" id="RHEA:12172"/>
        <dbReference type="ChEBI" id="CHEBI:15377"/>
        <dbReference type="ChEBI" id="CHEBI:28938"/>
        <dbReference type="ChEBI" id="CHEBI:57634"/>
        <dbReference type="ChEBI" id="CHEBI:75989"/>
        <dbReference type="EC" id="3.5.99.6"/>
    </reaction>
</comment>
<comment type="caution">
    <text evidence="6">The sequence shown here is derived from an EMBL/GenBank/DDBJ whole genome shotgun (WGS) entry which is preliminary data.</text>
</comment>
<comment type="similarity">
    <text evidence="4">Belongs to the glucosamine/galactosamine-6-phosphate isomerase family. NagB subfamily.</text>
</comment>
<dbReference type="GO" id="GO:0006046">
    <property type="term" value="P:N-acetylglucosamine catabolic process"/>
    <property type="evidence" value="ECO:0007669"/>
    <property type="project" value="UniProtKB-UniRule"/>
</dbReference>
<reference evidence="6" key="1">
    <citation type="submission" date="2023-07" db="EMBL/GenBank/DDBJ databases">
        <title>Between Cages and Wild: Unraveling the Impact of Captivity on Animal Microbiomes and Antimicrobial Resistance.</title>
        <authorList>
            <person name="Schmartz G.P."/>
            <person name="Rehner J."/>
            <person name="Schuff M.J."/>
            <person name="Becker S.L."/>
            <person name="Kravczyk M."/>
            <person name="Gurevich A."/>
            <person name="Francke R."/>
            <person name="Mueller R."/>
            <person name="Keller V."/>
            <person name="Keller A."/>
        </authorList>
    </citation>
    <scope>NUCLEOTIDE SEQUENCE</scope>
    <source>
        <strain evidence="6">S39M_St_73</strain>
    </source>
</reference>
<dbReference type="PANTHER" id="PTHR11280:SF5">
    <property type="entry name" value="GLUCOSAMINE-6-PHOSPHATE ISOMERASE"/>
    <property type="match status" value="1"/>
</dbReference>
<dbReference type="EMBL" id="JAUNQW010000009">
    <property type="protein sequence ID" value="MDO5457346.1"/>
    <property type="molecule type" value="Genomic_DNA"/>
</dbReference>
<dbReference type="GO" id="GO:0019262">
    <property type="term" value="P:N-acetylneuraminate catabolic process"/>
    <property type="evidence" value="ECO:0007669"/>
    <property type="project" value="UniProtKB-UniRule"/>
</dbReference>
<keyword evidence="7" id="KW-1185">Reference proteome</keyword>
<dbReference type="GO" id="GO:0004342">
    <property type="term" value="F:glucosamine-6-phosphate deaminase activity"/>
    <property type="evidence" value="ECO:0007669"/>
    <property type="project" value="UniProtKB-UniRule"/>
</dbReference>
<feature type="active site" description="Proton acceptor; for ring-opening step" evidence="4">
    <location>
        <position position="130"/>
    </location>
</feature>
<evidence type="ECO:0000256" key="4">
    <source>
        <dbReference type="HAMAP-Rule" id="MF_01241"/>
    </source>
</evidence>
<dbReference type="InterPro" id="IPR037171">
    <property type="entry name" value="NagB/RpiA_transferase-like"/>
</dbReference>
<name>A0AA43UCA4_9LACT</name>
<dbReference type="Proteomes" id="UP001171751">
    <property type="component" value="Unassembled WGS sequence"/>
</dbReference>
<sequence>MQVIVVKDSHEGGKKAFEIIEKMMKEDEVNCIGLATGSTPITLYQEMVNSSLDFSDKVSVNLDEYCGLEENHPQSYHYFMQEHLLNHKPFKKSYVPDGMKDPDEAIKEYDDILENCPIDIQILGIGENGHVGFNEPGTSFAAKTHLAELSESTIEANSRFFNGNEEVPKTAITMGIKSICDAKAIVLLAYGKSKAEAIAATVEGPVTEEVPASSLQNHPNIFVIIDEDAAAKLK</sequence>